<keyword evidence="1 2" id="KW-0472">Membrane</keyword>
<name>A0AB39UF81_9BIFI</name>
<dbReference type="EMBL" id="CP129675">
    <property type="protein sequence ID" value="XDS47435.1"/>
    <property type="molecule type" value="Genomic_DNA"/>
</dbReference>
<feature type="transmembrane region" description="Helical" evidence="2">
    <location>
        <begin position="27"/>
        <end position="44"/>
    </location>
</feature>
<keyword evidence="1" id="KW-1003">Cell membrane</keyword>
<dbReference type="InterPro" id="IPR009709">
    <property type="entry name" value="DUF1290"/>
</dbReference>
<dbReference type="PIRSF" id="PIRSF018579">
    <property type="entry name" value="Sbp"/>
    <property type="match status" value="1"/>
</dbReference>
<proteinExistence type="inferred from homology"/>
<dbReference type="EMBL" id="CP129683">
    <property type="protein sequence ID" value="XDS50930.1"/>
    <property type="molecule type" value="Genomic_DNA"/>
</dbReference>
<sequence>MAAVLGLIAGVVFGIFLQPDIPIVVQPYLPIMVVAALDALLGAARSFFERSFSDKVFVISFLSNVITATLLVLLGNQLGVGSQLSTAVIVVLGIRIFSNVSAIRRFIFKG</sequence>
<reference evidence="3" key="1">
    <citation type="submission" date="2023-07" db="EMBL/GenBank/DDBJ databases">
        <title>Bifidobacterium aquikefiriaerophilum sp. nov. and Bifidobacterium eccum sp. nov., isolated from water kefir.</title>
        <authorList>
            <person name="Breselge S."/>
            <person name="Bellassi P."/>
            <person name="Barcenilla C."/>
            <person name="Alvarez-Ordonez A."/>
            <person name="Morelli L."/>
            <person name="Cotter P.D."/>
        </authorList>
    </citation>
    <scope>NUCLEOTIDE SEQUENCE</scope>
    <source>
        <strain evidence="5">WK012_4_13</strain>
        <strain evidence="4">WK013_4_14</strain>
        <strain evidence="3">WK048_4_13</strain>
    </source>
</reference>
<feature type="transmembrane region" description="Helical" evidence="2">
    <location>
        <begin position="80"/>
        <end position="98"/>
    </location>
</feature>
<organism evidence="3">
    <name type="scientific">Bifidobacterium fermentum</name>
    <dbReference type="NCBI Taxonomy" id="3059035"/>
    <lineage>
        <taxon>Bacteria</taxon>
        <taxon>Bacillati</taxon>
        <taxon>Actinomycetota</taxon>
        <taxon>Actinomycetes</taxon>
        <taxon>Bifidobacteriales</taxon>
        <taxon>Bifidobacteriaceae</taxon>
        <taxon>Bifidobacterium</taxon>
    </lineage>
</organism>
<evidence type="ECO:0000256" key="2">
    <source>
        <dbReference type="SAM" id="Phobius"/>
    </source>
</evidence>
<comment type="subcellular location">
    <subcellularLocation>
        <location evidence="1">Cell membrane</location>
        <topology evidence="1">Multi-pass membrane protein</topology>
    </subcellularLocation>
</comment>
<comment type="similarity">
    <text evidence="1">Belongs to the sbp family.</text>
</comment>
<accession>A0AB39UF81</accession>
<protein>
    <submittedName>
        <fullName evidence="3">Small basic family protein</fullName>
    </submittedName>
</protein>
<keyword evidence="1 2" id="KW-0812">Transmembrane</keyword>
<evidence type="ECO:0000256" key="1">
    <source>
        <dbReference type="PIRNR" id="PIRNR018579"/>
    </source>
</evidence>
<dbReference type="AlphaFoldDB" id="A0AB39UF81"/>
<keyword evidence="2" id="KW-1133">Transmembrane helix</keyword>
<evidence type="ECO:0000313" key="5">
    <source>
        <dbReference type="EMBL" id="XDS50930.1"/>
    </source>
</evidence>
<dbReference type="GO" id="GO:0005886">
    <property type="term" value="C:plasma membrane"/>
    <property type="evidence" value="ECO:0007669"/>
    <property type="project" value="UniProtKB-SubCell"/>
</dbReference>
<dbReference type="EMBL" id="CP129682">
    <property type="protein sequence ID" value="XDS47854.1"/>
    <property type="molecule type" value="Genomic_DNA"/>
</dbReference>
<dbReference type="Pfam" id="PF06947">
    <property type="entry name" value="DUF1290"/>
    <property type="match status" value="1"/>
</dbReference>
<evidence type="ECO:0000313" key="3">
    <source>
        <dbReference type="EMBL" id="XDS47435.1"/>
    </source>
</evidence>
<feature type="transmembrane region" description="Helical" evidence="2">
    <location>
        <begin position="56"/>
        <end position="74"/>
    </location>
</feature>
<dbReference type="RefSeq" id="WP_369341892.1">
    <property type="nucleotide sequence ID" value="NZ_CP129675.1"/>
</dbReference>
<dbReference type="KEGG" id="bfk:QN062_01665"/>
<gene>
    <name evidence="5" type="ORF">QN062_01665</name>
    <name evidence="4" type="ORF">QN216_05670</name>
    <name evidence="3" type="ORF">QN217_04775</name>
</gene>
<evidence type="ECO:0000313" key="4">
    <source>
        <dbReference type="EMBL" id="XDS47854.1"/>
    </source>
</evidence>